<evidence type="ECO:0000313" key="2">
    <source>
        <dbReference type="EMBL" id="NHM01103.1"/>
    </source>
</evidence>
<dbReference type="Pfam" id="PF00534">
    <property type="entry name" value="Glycos_transf_1"/>
    <property type="match status" value="1"/>
</dbReference>
<organism evidence="2 3">
    <name type="scientific">Flavobacterium difficile</name>
    <dbReference type="NCBI Taxonomy" id="2709659"/>
    <lineage>
        <taxon>Bacteria</taxon>
        <taxon>Pseudomonadati</taxon>
        <taxon>Bacteroidota</taxon>
        <taxon>Flavobacteriia</taxon>
        <taxon>Flavobacteriales</taxon>
        <taxon>Flavobacteriaceae</taxon>
        <taxon>Flavobacterium</taxon>
    </lineage>
</organism>
<evidence type="ECO:0000259" key="1">
    <source>
        <dbReference type="Pfam" id="PF00534"/>
    </source>
</evidence>
<dbReference type="CDD" id="cd03794">
    <property type="entry name" value="GT4_WbuB-like"/>
    <property type="match status" value="1"/>
</dbReference>
<protein>
    <submittedName>
        <fullName evidence="2">Glycosyltransferase family 4 protein</fullName>
    </submittedName>
</protein>
<proteinExistence type="predicted"/>
<dbReference type="RefSeq" id="WP_166076158.1">
    <property type="nucleotide sequence ID" value="NZ_JAAJBT010000002.1"/>
</dbReference>
<dbReference type="PANTHER" id="PTHR12526:SF609">
    <property type="entry name" value="LIPOPOLYSACCHARIDE BIOSYNTHESIS PROTEIN"/>
    <property type="match status" value="1"/>
</dbReference>
<name>A0ABX0I1N2_9FLAO</name>
<dbReference type="Proteomes" id="UP000800984">
    <property type="component" value="Unassembled WGS sequence"/>
</dbReference>
<keyword evidence="3" id="KW-1185">Reference proteome</keyword>
<dbReference type="PANTHER" id="PTHR12526">
    <property type="entry name" value="GLYCOSYLTRANSFERASE"/>
    <property type="match status" value="1"/>
</dbReference>
<sequence>MKLIFLALAYPKIPSSSNLYTDLMEAFRDQGHDVFVVAPAVSDNEVGLIQEEGIQVIRVKTLPLLNVNPIQKGIANVLLPFQYKKAIKKYFKSEALDLILMPTPPISLVDVASWLKKNYQSKLYLILRDIFPQNAVDLGMMKKGGMLYNFFRKKEHLLYEVADEIGCMSQGNIEYVIHHNANVSTEKLHLLPNWQKEIPQFSDDVIALRTKYSFDDNFVIIFGGNIGLPQKLENILAVAELFQPEDKVLFFIVGQGTEKAKIEKLIKEKNLKNIVIKNSLPREDYQNIISVANCGLIALHENFTIPNIPSKSLSYFNAKIPVLAAIDENTDYGTIIQDEVKAGVWAPSNQPNLIKEKIDLLRSNPQLCKQMGENGYQYFINNVTPKHSYEIIKRQVGSGKSQVKS</sequence>
<feature type="domain" description="Glycosyl transferase family 1" evidence="1">
    <location>
        <begin position="214"/>
        <end position="377"/>
    </location>
</feature>
<dbReference type="EMBL" id="JAAJBT010000002">
    <property type="protein sequence ID" value="NHM01103.1"/>
    <property type="molecule type" value="Genomic_DNA"/>
</dbReference>
<dbReference type="Gene3D" id="3.40.50.2000">
    <property type="entry name" value="Glycogen Phosphorylase B"/>
    <property type="match status" value="2"/>
</dbReference>
<comment type="caution">
    <text evidence="2">The sequence shown here is derived from an EMBL/GenBank/DDBJ whole genome shotgun (WGS) entry which is preliminary data.</text>
</comment>
<evidence type="ECO:0000313" key="3">
    <source>
        <dbReference type="Proteomes" id="UP000800984"/>
    </source>
</evidence>
<gene>
    <name evidence="2" type="ORF">G4D72_03150</name>
</gene>
<reference evidence="2 3" key="1">
    <citation type="submission" date="2020-02" db="EMBL/GenBank/DDBJ databases">
        <authorList>
            <person name="Chen W.-M."/>
        </authorList>
    </citation>
    <scope>NUCLEOTIDE SEQUENCE [LARGE SCALE GENOMIC DNA]</scope>
    <source>
        <strain evidence="2 3">KDG-16</strain>
    </source>
</reference>
<dbReference type="InterPro" id="IPR001296">
    <property type="entry name" value="Glyco_trans_1"/>
</dbReference>
<dbReference type="SUPFAM" id="SSF53756">
    <property type="entry name" value="UDP-Glycosyltransferase/glycogen phosphorylase"/>
    <property type="match status" value="1"/>
</dbReference>
<accession>A0ABX0I1N2</accession>